<dbReference type="PANTHER" id="PTHR24148">
    <property type="entry name" value="ANKYRIN REPEAT DOMAIN-CONTAINING PROTEIN 39 HOMOLOG-RELATED"/>
    <property type="match status" value="1"/>
</dbReference>
<protein>
    <submittedName>
        <fullName evidence="2">Pseudo vic protein</fullName>
    </submittedName>
</protein>
<reference evidence="2" key="1">
    <citation type="journal article" date="2014" name="Genetics">
        <title>Vegetative Incompatibility Loci with Dedicated Roles in Allorecognition Restrict Mycovirus Transmission in Chestnut Blight Fungus.</title>
        <authorList>
            <person name="Zhang D.X."/>
            <person name="Spiering M.J."/>
            <person name="Dawe A.L."/>
            <person name="Nuss D.L."/>
        </authorList>
    </citation>
    <scope>NUCLEOTIDE SEQUENCE</scope>
    <source>
        <strain evidence="2">EP155</strain>
    </source>
</reference>
<dbReference type="InterPro" id="IPR055530">
    <property type="entry name" value="DUF7104"/>
</dbReference>
<accession>W1I7I9</accession>
<evidence type="ECO:0000259" key="1">
    <source>
        <dbReference type="Pfam" id="PF06985"/>
    </source>
</evidence>
<gene>
    <name evidence="2" type="primary">pseudo vic</name>
</gene>
<dbReference type="Gene3D" id="1.20.5.340">
    <property type="match status" value="9"/>
</dbReference>
<evidence type="ECO:0000313" key="2">
    <source>
        <dbReference type="EMBL" id="CDL70800.1"/>
    </source>
</evidence>
<dbReference type="EMBL" id="HG799050">
    <property type="protein sequence ID" value="CDL70800.1"/>
    <property type="molecule type" value="Genomic_DNA"/>
</dbReference>
<feature type="domain" description="Heterokaryon incompatibility" evidence="1">
    <location>
        <begin position="100"/>
        <end position="243"/>
    </location>
</feature>
<proteinExistence type="predicted"/>
<dbReference type="AlphaFoldDB" id="W1I7I9"/>
<dbReference type="Pfam" id="PF06985">
    <property type="entry name" value="HET"/>
    <property type="match status" value="1"/>
</dbReference>
<dbReference type="Pfam" id="PF23397">
    <property type="entry name" value="DUF7104"/>
    <property type="match status" value="17"/>
</dbReference>
<sequence>MASEDLKHHPRQCEQESELGLQENRSLCAQDNLEILATPLCDTGFQTTTNRPCTMFAYRPLPDGCIRLLRLMPHREKHAPIQCQLFDYHLLDSWRATHLYEALSYVWGSPNKCRSIFTDDGDLRVTENLHAALSWLRDRSLPRVIWVDAICINQSDTEERNRQVQLMAKIYAKANRVIVWLEEATPGHGQAAGQATTDSDQALKSIEIAAEERSTSSNREANQQAVQKLLQQGWFRRIWVLQEVAAARHIVIACHSMEIDGYAFCEGLKALNNTCGDLDLLSRTRSAIYLIKGAGLRSKYATSRSNRFSLYIRPLGELLDMYHNREATERLDKVYALLGMSSDDDIPADLLPDYNIQWKDLFHRLVKFLVGTQASVETWKDEEIAVIRCKGSILGEVSRVESGGAWIDSQDVSIAFKNASGHLGQEMKRSSHWTLHPTAKSIREGDLVCLLQDASKPAIIRLHEDYCTIIAISVTLTDDERWREPPLLMKIHDFLLVWDWKKFQNMPGDEEDYDRFMNSRLPEHAKVELKSYPGRITRLGNQGLILADKGKFDEASWNLRKAISTHQSPPGRELPHTLMAAETILSEYKDRDDTEWFKLRKMANLLGRRGSDTHITERKTIRLTGAFDQEVIALLLHQRSDEVKITAEVVQAAAGNLKSSREVMALLLDQRSDEVKITAEVVQAAAGNERSGREVMALLLDQRSDEVKITAEVVQAAAGNEGSGREVIALLLDQRSDEVKITAEVVQAAAGNWRSSREVMALLLDQRSDEVKITAEVVQAAAGNGGSGEEVMALLLDQHRDRSEITSRLVELLAASFDEHAMEKLLIHYGDEVKITAEVVQAAAGNWRSSREVMALLLDQRSDEVKITAEVVQAAAGNEGSGREVMALLLDQRSDEVKITAEVVQAAAGNEGSGREVMALLLDQRSDEVKITAEVVQAAAGNWRSSREVMALLLDQRSDEVKITAEVVQAAAGNWRSGREVMALLLDQRSDEVKITAEVVQAAAGNWRSSREVMALLLDQRSDEVKITAEVVQAAAGNWRSGREVMALLLDQRSDEVKITAEVVQAAAGNWRSGREVMALLLDQRSDEVKITAEVVQAAAGNWGSGREVMALLLDQRSDEVKITAEVVQAAAGNEGSSREVMALLLDQRSDEVKITAEVVQAAAGNEGSGREVMALLLDQRSDEVKITAEVVQAAAGNEGSGREVMALLQD</sequence>
<name>W1I7I9_CRYPA</name>
<dbReference type="PANTHER" id="PTHR24148:SF78">
    <property type="entry name" value="HETEROKARYON INCOMPATIBILITY DOMAIN-CONTAINING PROTEIN"/>
    <property type="match status" value="1"/>
</dbReference>
<organism evidence="2">
    <name type="scientific">Cryphonectria parasitica</name>
    <name type="common">Chestnut blight fungus</name>
    <name type="synonym">Endothia parasitica</name>
    <dbReference type="NCBI Taxonomy" id="5116"/>
    <lineage>
        <taxon>Eukaryota</taxon>
        <taxon>Fungi</taxon>
        <taxon>Dikarya</taxon>
        <taxon>Ascomycota</taxon>
        <taxon>Pezizomycotina</taxon>
        <taxon>Sordariomycetes</taxon>
        <taxon>Sordariomycetidae</taxon>
        <taxon>Diaporthales</taxon>
        <taxon>Cryphonectriaceae</taxon>
        <taxon>Cryphonectria-Endothia species complex</taxon>
        <taxon>Cryphonectria</taxon>
    </lineage>
</organism>
<dbReference type="InterPro" id="IPR010730">
    <property type="entry name" value="HET"/>
</dbReference>
<dbReference type="InterPro" id="IPR052895">
    <property type="entry name" value="HetReg/Transcr_Mod"/>
</dbReference>